<dbReference type="Gene3D" id="3.40.50.150">
    <property type="entry name" value="Vaccinia Virus protein VP39"/>
    <property type="match status" value="1"/>
</dbReference>
<evidence type="ECO:0000313" key="2">
    <source>
        <dbReference type="Proteomes" id="UP000285378"/>
    </source>
</evidence>
<reference evidence="1 2" key="1">
    <citation type="submission" date="2016-10" db="EMBL/GenBank/DDBJ databases">
        <title>Comparative genome analysis of multiple Pseudomonas spp. focuses on biocontrol and plant growth promoting traits.</title>
        <authorList>
            <person name="Tao X.-Y."/>
            <person name="Taylor C.G."/>
        </authorList>
    </citation>
    <scope>NUCLEOTIDE SEQUENCE [LARGE SCALE GENOMIC DNA]</scope>
    <source>
        <strain evidence="1 2">28B5</strain>
    </source>
</reference>
<gene>
    <name evidence="1" type="ORF">BK670_10590</name>
</gene>
<accession>A0A423MBL4</accession>
<sequence>MDNILRYAPIRILSLGGGPGSDIHATLEFLKQEIEDVSLHRIFITRMDIEPLWDDVARDVIQSVAGDLLFRLDTMHADVMEGLDTLRDDDEEFDIALCSYLISELDEADLKGLGKKLRGVMWNGGIIVINDRAEIDVERKIRIVFEAADVDCSEAGNREWAGFRYEDEIFQKVRPKVYMNSTVFWGVKRDN</sequence>
<protein>
    <recommendedName>
        <fullName evidence="3">Methyltransferase domain-containing protein</fullName>
    </recommendedName>
</protein>
<dbReference type="EMBL" id="MOBX01000013">
    <property type="protein sequence ID" value="RON80646.1"/>
    <property type="molecule type" value="Genomic_DNA"/>
</dbReference>
<name>A0A423MBL4_PSEFL</name>
<evidence type="ECO:0008006" key="3">
    <source>
        <dbReference type="Google" id="ProtNLM"/>
    </source>
</evidence>
<dbReference type="SUPFAM" id="SSF53335">
    <property type="entry name" value="S-adenosyl-L-methionine-dependent methyltransferases"/>
    <property type="match status" value="1"/>
</dbReference>
<evidence type="ECO:0000313" key="1">
    <source>
        <dbReference type="EMBL" id="RON80646.1"/>
    </source>
</evidence>
<comment type="caution">
    <text evidence="1">The sequence shown here is derived from an EMBL/GenBank/DDBJ whole genome shotgun (WGS) entry which is preliminary data.</text>
</comment>
<proteinExistence type="predicted"/>
<dbReference type="Proteomes" id="UP000285378">
    <property type="component" value="Unassembled WGS sequence"/>
</dbReference>
<organism evidence="1 2">
    <name type="scientific">Pseudomonas fluorescens</name>
    <dbReference type="NCBI Taxonomy" id="294"/>
    <lineage>
        <taxon>Bacteria</taxon>
        <taxon>Pseudomonadati</taxon>
        <taxon>Pseudomonadota</taxon>
        <taxon>Gammaproteobacteria</taxon>
        <taxon>Pseudomonadales</taxon>
        <taxon>Pseudomonadaceae</taxon>
        <taxon>Pseudomonas</taxon>
    </lineage>
</organism>
<dbReference type="AlphaFoldDB" id="A0A423MBL4"/>
<dbReference type="InterPro" id="IPR029063">
    <property type="entry name" value="SAM-dependent_MTases_sf"/>
</dbReference>